<dbReference type="Gene3D" id="3.30.1130.10">
    <property type="match status" value="1"/>
</dbReference>
<accession>A0A380CME9</accession>
<comment type="catalytic activity">
    <reaction evidence="1">
        <text>7,8-dihydroneopterin = 6-hydroxymethyl-7,8-dihydropterin + glycolaldehyde</text>
        <dbReference type="Rhea" id="RHEA:10540"/>
        <dbReference type="ChEBI" id="CHEBI:17001"/>
        <dbReference type="ChEBI" id="CHEBI:17071"/>
        <dbReference type="ChEBI" id="CHEBI:44841"/>
        <dbReference type="EC" id="4.1.2.25"/>
    </reaction>
</comment>
<name>A0A380CME9_SPHSI</name>
<dbReference type="SUPFAM" id="SSF55620">
    <property type="entry name" value="Tetrahydrobiopterin biosynthesis enzymes-like"/>
    <property type="match status" value="1"/>
</dbReference>
<dbReference type="NCBIfam" id="TIGR00526">
    <property type="entry name" value="folB_dom"/>
    <property type="match status" value="1"/>
</dbReference>
<evidence type="ECO:0000256" key="7">
    <source>
        <dbReference type="ARBA" id="ARBA00032903"/>
    </source>
</evidence>
<evidence type="ECO:0000256" key="3">
    <source>
        <dbReference type="ARBA" id="ARBA00005708"/>
    </source>
</evidence>
<gene>
    <name evidence="9" type="ORF">NCTC11388_03454</name>
</gene>
<feature type="domain" description="Dihydroneopterin aldolase/epimerase" evidence="8">
    <location>
        <begin position="8"/>
        <end position="121"/>
    </location>
</feature>
<organism evidence="9 10">
    <name type="scientific">Sphingobacterium spiritivorum</name>
    <name type="common">Flavobacterium spiritivorum</name>
    <dbReference type="NCBI Taxonomy" id="258"/>
    <lineage>
        <taxon>Bacteria</taxon>
        <taxon>Pseudomonadati</taxon>
        <taxon>Bacteroidota</taxon>
        <taxon>Sphingobacteriia</taxon>
        <taxon>Sphingobacteriales</taxon>
        <taxon>Sphingobacteriaceae</taxon>
        <taxon>Sphingobacterium</taxon>
    </lineage>
</organism>
<comment type="similarity">
    <text evidence="3">Belongs to the DHNA family.</text>
</comment>
<sequence>MATRIQTIAINDARFYAPVGYYAEEIVTGNEFLVDIEVSYPYKVHSEDELTNTLNYEQLYAIAADVMKQKRKLIESAVEEILETIVNQFDFAEQVNVSITKINPLFGGDRANSRIALSYTK</sequence>
<dbReference type="GO" id="GO:0004150">
    <property type="term" value="F:dihydroneopterin aldolase activity"/>
    <property type="evidence" value="ECO:0007669"/>
    <property type="project" value="UniProtKB-EC"/>
</dbReference>
<reference evidence="9 10" key="1">
    <citation type="submission" date="2018-06" db="EMBL/GenBank/DDBJ databases">
        <authorList>
            <consortium name="Pathogen Informatics"/>
            <person name="Doyle S."/>
        </authorList>
    </citation>
    <scope>NUCLEOTIDE SEQUENCE [LARGE SCALE GENOMIC DNA]</scope>
    <source>
        <strain evidence="9 10">NCTC11388</strain>
    </source>
</reference>
<keyword evidence="6" id="KW-0456">Lyase</keyword>
<evidence type="ECO:0000256" key="1">
    <source>
        <dbReference type="ARBA" id="ARBA00001353"/>
    </source>
</evidence>
<dbReference type="AlphaFoldDB" id="A0A380CME9"/>
<evidence type="ECO:0000313" key="9">
    <source>
        <dbReference type="EMBL" id="SUJ24146.1"/>
    </source>
</evidence>
<protein>
    <recommendedName>
        <fullName evidence="4">dihydroneopterin aldolase</fullName>
        <ecNumber evidence="4">4.1.2.25</ecNumber>
    </recommendedName>
    <alternativeName>
        <fullName evidence="7">7,8-dihydroneopterin aldolase</fullName>
    </alternativeName>
</protein>
<evidence type="ECO:0000256" key="4">
    <source>
        <dbReference type="ARBA" id="ARBA00013043"/>
    </source>
</evidence>
<dbReference type="Proteomes" id="UP000254893">
    <property type="component" value="Unassembled WGS sequence"/>
</dbReference>
<comment type="pathway">
    <text evidence="2">Cofactor biosynthesis; tetrahydrofolate biosynthesis; 2-amino-4-hydroxy-6-hydroxymethyl-7,8-dihydropteridine diphosphate from 7,8-dihydroneopterin triphosphate: step 3/4.</text>
</comment>
<evidence type="ECO:0000259" key="8">
    <source>
        <dbReference type="SMART" id="SM00905"/>
    </source>
</evidence>
<proteinExistence type="inferred from homology"/>
<keyword evidence="5" id="KW-0289">Folate biosynthesis</keyword>
<dbReference type="Pfam" id="PF02152">
    <property type="entry name" value="FolB"/>
    <property type="match status" value="1"/>
</dbReference>
<evidence type="ECO:0000313" key="10">
    <source>
        <dbReference type="Proteomes" id="UP000254893"/>
    </source>
</evidence>
<dbReference type="EMBL" id="UGYW01000002">
    <property type="protein sequence ID" value="SUJ24146.1"/>
    <property type="molecule type" value="Genomic_DNA"/>
</dbReference>
<dbReference type="InterPro" id="IPR006157">
    <property type="entry name" value="FolB_dom"/>
</dbReference>
<dbReference type="RefSeq" id="WP_115170924.1">
    <property type="nucleotide sequence ID" value="NZ_UGYW01000002.1"/>
</dbReference>
<dbReference type="GO" id="GO:0005737">
    <property type="term" value="C:cytoplasm"/>
    <property type="evidence" value="ECO:0007669"/>
    <property type="project" value="TreeGrafter"/>
</dbReference>
<dbReference type="SMART" id="SM00905">
    <property type="entry name" value="FolB"/>
    <property type="match status" value="1"/>
</dbReference>
<evidence type="ECO:0000256" key="2">
    <source>
        <dbReference type="ARBA" id="ARBA00005013"/>
    </source>
</evidence>
<dbReference type="PANTHER" id="PTHR42844">
    <property type="entry name" value="DIHYDRONEOPTERIN ALDOLASE 1-RELATED"/>
    <property type="match status" value="1"/>
</dbReference>
<evidence type="ECO:0000256" key="5">
    <source>
        <dbReference type="ARBA" id="ARBA00022909"/>
    </source>
</evidence>
<dbReference type="InterPro" id="IPR043133">
    <property type="entry name" value="GTP-CH-I_C/QueF"/>
</dbReference>
<dbReference type="InterPro" id="IPR006156">
    <property type="entry name" value="Dihydroneopterin_aldolase"/>
</dbReference>
<dbReference type="GO" id="GO:0046656">
    <property type="term" value="P:folic acid biosynthetic process"/>
    <property type="evidence" value="ECO:0007669"/>
    <property type="project" value="UniProtKB-KW"/>
</dbReference>
<dbReference type="PANTHER" id="PTHR42844:SF1">
    <property type="entry name" value="DIHYDRONEOPTERIN ALDOLASE 1-RELATED"/>
    <property type="match status" value="1"/>
</dbReference>
<dbReference type="EC" id="4.1.2.25" evidence="4"/>
<evidence type="ECO:0000256" key="6">
    <source>
        <dbReference type="ARBA" id="ARBA00023239"/>
    </source>
</evidence>